<dbReference type="SUPFAM" id="SSF57701">
    <property type="entry name" value="Zn2/Cys6 DNA-binding domain"/>
    <property type="match status" value="1"/>
</dbReference>
<protein>
    <recommendedName>
        <fullName evidence="6">Zn(2)-C6 fungal-type domain-containing protein</fullName>
    </recommendedName>
</protein>
<dbReference type="GO" id="GO:0003677">
    <property type="term" value="F:DNA binding"/>
    <property type="evidence" value="ECO:0007669"/>
    <property type="project" value="UniProtKB-KW"/>
</dbReference>
<feature type="compositionally biased region" description="Polar residues" evidence="5">
    <location>
        <begin position="423"/>
        <end position="437"/>
    </location>
</feature>
<accession>E3UBK8</accession>
<evidence type="ECO:0000256" key="3">
    <source>
        <dbReference type="ARBA" id="ARBA00023163"/>
    </source>
</evidence>
<dbReference type="PROSITE" id="PS50048">
    <property type="entry name" value="ZN2_CY6_FUNGAL_2"/>
    <property type="match status" value="1"/>
</dbReference>
<dbReference type="InterPro" id="IPR001138">
    <property type="entry name" value="Zn2Cys6_DnaBD"/>
</dbReference>
<feature type="region of interest" description="Disordered" evidence="5">
    <location>
        <begin position="54"/>
        <end position="75"/>
    </location>
</feature>
<evidence type="ECO:0000256" key="5">
    <source>
        <dbReference type="SAM" id="MobiDB-lite"/>
    </source>
</evidence>
<feature type="region of interest" description="Disordered" evidence="5">
    <location>
        <begin position="419"/>
        <end position="456"/>
    </location>
</feature>
<dbReference type="SMART" id="SM00066">
    <property type="entry name" value="GAL4"/>
    <property type="match status" value="1"/>
</dbReference>
<proteinExistence type="predicted"/>
<feature type="domain" description="Zn(2)-C6 fungal-type" evidence="6">
    <location>
        <begin position="9"/>
        <end position="37"/>
    </location>
</feature>
<dbReference type="GO" id="GO:0000981">
    <property type="term" value="F:DNA-binding transcription factor activity, RNA polymerase II-specific"/>
    <property type="evidence" value="ECO:0007669"/>
    <property type="project" value="InterPro"/>
</dbReference>
<name>E3UBK8_PENPX</name>
<dbReference type="CDD" id="cd00067">
    <property type="entry name" value="GAL4"/>
    <property type="match status" value="1"/>
</dbReference>
<keyword evidence="2" id="KW-0238">DNA-binding</keyword>
<evidence type="ECO:0000259" key="6">
    <source>
        <dbReference type="PROSITE" id="PS50048"/>
    </source>
</evidence>
<keyword evidence="4" id="KW-0539">Nucleus</keyword>
<dbReference type="Gene3D" id="4.10.240.10">
    <property type="entry name" value="Zn(2)-C6 fungal-type DNA-binding domain"/>
    <property type="match status" value="1"/>
</dbReference>
<dbReference type="InterPro" id="IPR053178">
    <property type="entry name" value="Osmoadaptation_assoc"/>
</dbReference>
<dbReference type="AlphaFoldDB" id="E3UBK8"/>
<dbReference type="Pfam" id="PF11951">
    <property type="entry name" value="Fungal_trans_2"/>
    <property type="match status" value="1"/>
</dbReference>
<keyword evidence="1" id="KW-0805">Transcription regulation</keyword>
<dbReference type="InterPro" id="IPR021858">
    <property type="entry name" value="Fun_TF"/>
</dbReference>
<feature type="compositionally biased region" description="Basic and acidic residues" evidence="5">
    <location>
        <begin position="438"/>
        <end position="456"/>
    </location>
</feature>
<evidence type="ECO:0000256" key="1">
    <source>
        <dbReference type="ARBA" id="ARBA00023015"/>
    </source>
</evidence>
<keyword evidence="3" id="KW-0804">Transcription</keyword>
<evidence type="ECO:0000313" key="7">
    <source>
        <dbReference type="EMBL" id="ADO29926.1"/>
    </source>
</evidence>
<dbReference type="EMBL" id="HM171111">
    <property type="protein sequence ID" value="ADO29926.1"/>
    <property type="molecule type" value="Genomic_DNA"/>
</dbReference>
<dbReference type="PANTHER" id="PTHR38111">
    <property type="entry name" value="ZN(2)-C6 FUNGAL-TYPE DOMAIN-CONTAINING PROTEIN-RELATED"/>
    <property type="match status" value="1"/>
</dbReference>
<reference evidence="7" key="2">
    <citation type="submission" date="2010-04" db="EMBL/GenBank/DDBJ databases">
        <title>Deletion and gene expression analyses define the paxilline biosynthetic gene cluster in Penicillium paxilli.</title>
        <authorList>
            <person name="Scott B."/>
            <person name="Saikia S."/>
            <person name="McMillan L.K."/>
            <person name="Young C.A."/>
            <person name="Monohan B.J."/>
            <person name="Bryant A."/>
            <person name="Astin J."/>
            <person name="Eaton C.J."/>
            <person name="Finch S.C."/>
            <person name="Tapper B."/>
            <person name="Koulmann A."/>
            <person name="Wrenn R.E."/>
            <person name="Parker E.J."/>
            <person name="Jameson G.B."/>
        </authorList>
    </citation>
    <scope>NUCLEOTIDE SEQUENCE</scope>
    <source>
        <strain evidence="7">PN2013</strain>
    </source>
</reference>
<dbReference type="GO" id="GO:0008270">
    <property type="term" value="F:zinc ion binding"/>
    <property type="evidence" value="ECO:0007669"/>
    <property type="project" value="InterPro"/>
</dbReference>
<evidence type="ECO:0000256" key="2">
    <source>
        <dbReference type="ARBA" id="ARBA00023125"/>
    </source>
</evidence>
<evidence type="ECO:0000256" key="4">
    <source>
        <dbReference type="ARBA" id="ARBA00023242"/>
    </source>
</evidence>
<organism evidence="7">
    <name type="scientific">Penicillium paxilli</name>
    <dbReference type="NCBI Taxonomy" id="70109"/>
    <lineage>
        <taxon>Eukaryota</taxon>
        <taxon>Fungi</taxon>
        <taxon>Dikarya</taxon>
        <taxon>Ascomycota</taxon>
        <taxon>Pezizomycotina</taxon>
        <taxon>Eurotiomycetes</taxon>
        <taxon>Eurotiomycetidae</taxon>
        <taxon>Eurotiales</taxon>
        <taxon>Aspergillaceae</taxon>
        <taxon>Penicillium</taxon>
    </lineage>
</organism>
<dbReference type="PANTHER" id="PTHR38111:SF6">
    <property type="entry name" value="FINGER DOMAIN PROTEIN, PUTATIVE (AFU_ORTHOLOGUE AFUA_8G01940)-RELATED"/>
    <property type="match status" value="1"/>
</dbReference>
<dbReference type="Pfam" id="PF00172">
    <property type="entry name" value="Zn_clus"/>
    <property type="match status" value="1"/>
</dbReference>
<reference evidence="7" key="1">
    <citation type="journal article" date="2001" name="Mol. Microbiol.">
        <title>Molecular cloning and genetic analysis of an indole-diterpene gene cluster from Penicillium paxilli.</title>
        <authorList>
            <person name="Young C."/>
            <person name="McMillan L."/>
            <person name="Telfer E."/>
            <person name="Scott B."/>
        </authorList>
    </citation>
    <scope>NUCLEOTIDE SEQUENCE</scope>
    <source>
        <strain evidence="7">PN2013</strain>
    </source>
</reference>
<sequence length="477" mass="53597">MAGPTRSKGCQGCLKRRIKCDEVHPECNNCRKRGQKCPGYERERKFVFFEATGPTQRSSTDVTPRKPKLRSSSESTKIVVQRQRAKGNPAHWHVPCDTRVSPSLVTGAWELQYRESFCAMLEGDCAPILHAYSQRTDSSWIHYLRSPHEDQQNALGWALRCVGSFRLGRMHEERQQSIVSREIYVRAVRELAHSLNNPSLILDDRTLAASCVLGTYEIINDDGQASWVTHAGGVGALIRLRGPRAHMSGFARTLFLSFRPWLVFGALLLGERCFLEEDQWAEVVPEVIELEAKSGRVSPLANLVEYAYQDIVRCPGYLVQTRKIKYASHSDESERKGLIERIISSQQRLEEFQNEISACVEFNQPSPYHYHPEFIGAMTVEAGNLMGEYTLKGINSAIALLQRLLVVLQNDGQRDAHADLDQTWATPAGTQLLTPESTTEKDHPLPDPLTDRGRASREDLLVRVALSMGMTAGTLPI</sequence>
<dbReference type="InterPro" id="IPR036864">
    <property type="entry name" value="Zn2-C6_fun-type_DNA-bd_sf"/>
</dbReference>